<evidence type="ECO:0000313" key="2">
    <source>
        <dbReference type="Proteomes" id="UP001370348"/>
    </source>
</evidence>
<keyword evidence="2" id="KW-1185">Reference proteome</keyword>
<evidence type="ECO:0008006" key="3">
    <source>
        <dbReference type="Google" id="ProtNLM"/>
    </source>
</evidence>
<organism evidence="1 2">
    <name type="scientific">Pendulispora albinea</name>
    <dbReference type="NCBI Taxonomy" id="2741071"/>
    <lineage>
        <taxon>Bacteria</taxon>
        <taxon>Pseudomonadati</taxon>
        <taxon>Myxococcota</taxon>
        <taxon>Myxococcia</taxon>
        <taxon>Myxococcales</taxon>
        <taxon>Sorangiineae</taxon>
        <taxon>Pendulisporaceae</taxon>
        <taxon>Pendulispora</taxon>
    </lineage>
</organism>
<accession>A0ABZ2M0U4</accession>
<proteinExistence type="predicted"/>
<dbReference type="Proteomes" id="UP001370348">
    <property type="component" value="Chromosome"/>
</dbReference>
<dbReference type="RefSeq" id="WP_394826450.1">
    <property type="nucleotide sequence ID" value="NZ_CP089984.1"/>
</dbReference>
<sequence length="155" mass="16303">MSSDDGGPNGPTRVCSRTQSCYFDEYCDYADGKCGNGADGICKPRPETCTEAAAPQCGCDGKRYTMTCEAHRAGIDDSPDACPPDSQPYFACGTTKCLVGQEYCLVTGLLAAKDFACRPFNGCSAANCSCKLDQQCLGGRCIEVHGGGSWVDCSL</sequence>
<gene>
    <name evidence="1" type="ORF">LZC94_05965</name>
</gene>
<dbReference type="EMBL" id="CP089984">
    <property type="protein sequence ID" value="WXB16821.1"/>
    <property type="molecule type" value="Genomic_DNA"/>
</dbReference>
<reference evidence="1 2" key="1">
    <citation type="submission" date="2021-12" db="EMBL/GenBank/DDBJ databases">
        <title>Discovery of the Pendulisporaceae a myxobacterial family with distinct sporulation behavior and unique specialized metabolism.</title>
        <authorList>
            <person name="Garcia R."/>
            <person name="Popoff A."/>
            <person name="Bader C.D."/>
            <person name="Loehr J."/>
            <person name="Walesch S."/>
            <person name="Walt C."/>
            <person name="Boldt J."/>
            <person name="Bunk B."/>
            <person name="Haeckl F.J.F.P.J."/>
            <person name="Gunesch A.P."/>
            <person name="Birkelbach J."/>
            <person name="Nuebel U."/>
            <person name="Pietschmann T."/>
            <person name="Bach T."/>
            <person name="Mueller R."/>
        </authorList>
    </citation>
    <scope>NUCLEOTIDE SEQUENCE [LARGE SCALE GENOMIC DNA]</scope>
    <source>
        <strain evidence="1 2">MSr11954</strain>
    </source>
</reference>
<evidence type="ECO:0000313" key="1">
    <source>
        <dbReference type="EMBL" id="WXB16821.1"/>
    </source>
</evidence>
<protein>
    <recommendedName>
        <fullName evidence="3">Kazal-like domain-containing protein</fullName>
    </recommendedName>
</protein>
<name>A0ABZ2M0U4_9BACT</name>